<dbReference type="InterPro" id="IPR016964">
    <property type="entry name" value="Sigma2_recept"/>
</dbReference>
<gene>
    <name evidence="9" type="ORF">EV356DRAFT_497335</name>
</gene>
<feature type="transmembrane region" description="Helical" evidence="7">
    <location>
        <begin position="12"/>
        <end position="34"/>
    </location>
</feature>
<feature type="transmembrane region" description="Helical" evidence="7">
    <location>
        <begin position="96"/>
        <end position="120"/>
    </location>
</feature>
<comment type="subcellular location">
    <subcellularLocation>
        <location evidence="1">Endoplasmic reticulum membrane</location>
        <topology evidence="1">Multi-pass membrane protein</topology>
    </subcellularLocation>
</comment>
<accession>A0A6A6HGL6</accession>
<keyword evidence="5 7" id="KW-1133">Transmembrane helix</keyword>
<evidence type="ECO:0000313" key="10">
    <source>
        <dbReference type="Proteomes" id="UP000800092"/>
    </source>
</evidence>
<feature type="transmembrane region" description="Helical" evidence="7">
    <location>
        <begin position="132"/>
        <end position="151"/>
    </location>
</feature>
<keyword evidence="4 7" id="KW-0256">Endoplasmic reticulum</keyword>
<evidence type="ECO:0000256" key="7">
    <source>
        <dbReference type="PIRNR" id="PIRNR031032"/>
    </source>
</evidence>
<evidence type="ECO:0000256" key="4">
    <source>
        <dbReference type="ARBA" id="ARBA00022824"/>
    </source>
</evidence>
<dbReference type="Proteomes" id="UP000800092">
    <property type="component" value="Unassembled WGS sequence"/>
</dbReference>
<dbReference type="PROSITE" id="PS51751">
    <property type="entry name" value="EXPERA"/>
    <property type="match status" value="1"/>
</dbReference>
<sequence>MATSIFSRRLDLLYLVFFAIHIPIMLLVDLAPLYPTSMKPAIVSQIRTWYITTYRDQFFVKPPAWFNAYTWMEAIYHMPLSGWAVGALLRDDPKVPLHLLIFAVQTAMTTLTCITDYLSWSSFSNAEKLELGKLYVPYLILSVFMGVDMFTRLERRLSFTSGGTGSRVKTA</sequence>
<dbReference type="OrthoDB" id="433124at2759"/>
<evidence type="ECO:0000256" key="5">
    <source>
        <dbReference type="ARBA" id="ARBA00022989"/>
    </source>
</evidence>
<reference evidence="9" key="1">
    <citation type="journal article" date="2020" name="Stud. Mycol.">
        <title>101 Dothideomycetes genomes: a test case for predicting lifestyles and emergence of pathogens.</title>
        <authorList>
            <person name="Haridas S."/>
            <person name="Albert R."/>
            <person name="Binder M."/>
            <person name="Bloem J."/>
            <person name="Labutti K."/>
            <person name="Salamov A."/>
            <person name="Andreopoulos B."/>
            <person name="Baker S."/>
            <person name="Barry K."/>
            <person name="Bills G."/>
            <person name="Bluhm B."/>
            <person name="Cannon C."/>
            <person name="Castanera R."/>
            <person name="Culley D."/>
            <person name="Daum C."/>
            <person name="Ezra D."/>
            <person name="Gonzalez J."/>
            <person name="Henrissat B."/>
            <person name="Kuo A."/>
            <person name="Liang C."/>
            <person name="Lipzen A."/>
            <person name="Lutzoni F."/>
            <person name="Magnuson J."/>
            <person name="Mondo S."/>
            <person name="Nolan M."/>
            <person name="Ohm R."/>
            <person name="Pangilinan J."/>
            <person name="Park H.-J."/>
            <person name="Ramirez L."/>
            <person name="Alfaro M."/>
            <person name="Sun H."/>
            <person name="Tritt A."/>
            <person name="Yoshinaga Y."/>
            <person name="Zwiers L.-H."/>
            <person name="Turgeon B."/>
            <person name="Goodwin S."/>
            <person name="Spatafora J."/>
            <person name="Crous P."/>
            <person name="Grigoriev I."/>
        </authorList>
    </citation>
    <scope>NUCLEOTIDE SEQUENCE</scope>
    <source>
        <strain evidence="9">Tuck. ex Michener</strain>
    </source>
</reference>
<protein>
    <recommendedName>
        <fullName evidence="7">Efficient mitochondria targeting-associated protein 19</fullName>
    </recommendedName>
</protein>
<dbReference type="AlphaFoldDB" id="A0A6A6HGL6"/>
<evidence type="ECO:0000256" key="1">
    <source>
        <dbReference type="ARBA" id="ARBA00004477"/>
    </source>
</evidence>
<dbReference type="Pfam" id="PF05241">
    <property type="entry name" value="EBP"/>
    <property type="match status" value="1"/>
</dbReference>
<dbReference type="InterPro" id="IPR051987">
    <property type="entry name" value="Sigma-2_receptor-like"/>
</dbReference>
<organism evidence="9 10">
    <name type="scientific">Viridothelium virens</name>
    <name type="common">Speckled blister lichen</name>
    <name type="synonym">Trypethelium virens</name>
    <dbReference type="NCBI Taxonomy" id="1048519"/>
    <lineage>
        <taxon>Eukaryota</taxon>
        <taxon>Fungi</taxon>
        <taxon>Dikarya</taxon>
        <taxon>Ascomycota</taxon>
        <taxon>Pezizomycotina</taxon>
        <taxon>Dothideomycetes</taxon>
        <taxon>Dothideomycetes incertae sedis</taxon>
        <taxon>Trypetheliales</taxon>
        <taxon>Trypetheliaceae</taxon>
        <taxon>Viridothelium</taxon>
    </lineage>
</organism>
<evidence type="ECO:0000256" key="2">
    <source>
        <dbReference type="ARBA" id="ARBA00009096"/>
    </source>
</evidence>
<proteinExistence type="inferred from homology"/>
<feature type="domain" description="EXPERA" evidence="8">
    <location>
        <begin position="10"/>
        <end position="146"/>
    </location>
</feature>
<comment type="similarity">
    <text evidence="2">Belongs to the TMEM97/sigma-2 receptor family.</text>
</comment>
<dbReference type="PIRSF" id="PIRSF031032">
    <property type="entry name" value="TMP_97_prd"/>
    <property type="match status" value="1"/>
</dbReference>
<keyword evidence="3 7" id="KW-0812">Transmembrane</keyword>
<keyword evidence="10" id="KW-1185">Reference proteome</keyword>
<feature type="transmembrane region" description="Helical" evidence="7">
    <location>
        <begin position="68"/>
        <end position="89"/>
    </location>
</feature>
<name>A0A6A6HGL6_VIRVR</name>
<evidence type="ECO:0000259" key="8">
    <source>
        <dbReference type="PROSITE" id="PS51751"/>
    </source>
</evidence>
<dbReference type="InterPro" id="IPR033118">
    <property type="entry name" value="EXPERA"/>
</dbReference>
<evidence type="ECO:0000313" key="9">
    <source>
        <dbReference type="EMBL" id="KAF2237042.1"/>
    </source>
</evidence>
<dbReference type="PANTHER" id="PTHR31204">
    <property type="entry name" value="SIGMA INTRACELLULAR RECEPTOR 2"/>
    <property type="match status" value="1"/>
</dbReference>
<evidence type="ECO:0000256" key="6">
    <source>
        <dbReference type="ARBA" id="ARBA00023136"/>
    </source>
</evidence>
<keyword evidence="6 7" id="KW-0472">Membrane</keyword>
<dbReference type="EMBL" id="ML991782">
    <property type="protein sequence ID" value="KAF2237042.1"/>
    <property type="molecule type" value="Genomic_DNA"/>
</dbReference>
<dbReference type="PANTHER" id="PTHR31204:SF1">
    <property type="entry name" value="SIGMA INTRACELLULAR RECEPTOR 2"/>
    <property type="match status" value="1"/>
</dbReference>
<dbReference type="GO" id="GO:0005789">
    <property type="term" value="C:endoplasmic reticulum membrane"/>
    <property type="evidence" value="ECO:0007669"/>
    <property type="project" value="UniProtKB-SubCell"/>
</dbReference>
<evidence type="ECO:0000256" key="3">
    <source>
        <dbReference type="ARBA" id="ARBA00022692"/>
    </source>
</evidence>